<protein>
    <submittedName>
        <fullName evidence="2">Uncharacterized protein</fullName>
    </submittedName>
</protein>
<evidence type="ECO:0000313" key="3">
    <source>
        <dbReference type="Proteomes" id="UP000462362"/>
    </source>
</evidence>
<proteinExistence type="predicted"/>
<dbReference type="Proteomes" id="UP000462362">
    <property type="component" value="Unassembled WGS sequence"/>
</dbReference>
<evidence type="ECO:0000313" key="2">
    <source>
        <dbReference type="EMBL" id="MTU43555.1"/>
    </source>
</evidence>
<reference evidence="2 3" key="1">
    <citation type="journal article" date="2019" name="Nat. Med.">
        <title>A library of human gut bacterial isolates paired with longitudinal multiomics data enables mechanistic microbiome research.</title>
        <authorList>
            <person name="Poyet M."/>
            <person name="Groussin M."/>
            <person name="Gibbons S.M."/>
            <person name="Avila-Pacheco J."/>
            <person name="Jiang X."/>
            <person name="Kearney S.M."/>
            <person name="Perrotta A.R."/>
            <person name="Berdy B."/>
            <person name="Zhao S."/>
            <person name="Lieberman T.D."/>
            <person name="Swanson P.K."/>
            <person name="Smith M."/>
            <person name="Roesemann S."/>
            <person name="Alexander J.E."/>
            <person name="Rich S.A."/>
            <person name="Livny J."/>
            <person name="Vlamakis H."/>
            <person name="Clish C."/>
            <person name="Bullock K."/>
            <person name="Deik A."/>
            <person name="Scott J."/>
            <person name="Pierce K.A."/>
            <person name="Xavier R.J."/>
            <person name="Alm E.J."/>
        </authorList>
    </citation>
    <scope>NUCLEOTIDE SEQUENCE [LARGE SCALE GENOMIC DNA]</scope>
    <source>
        <strain evidence="2 3">BIOML-A2</strain>
    </source>
</reference>
<feature type="compositionally biased region" description="Basic residues" evidence="1">
    <location>
        <begin position="85"/>
        <end position="96"/>
    </location>
</feature>
<evidence type="ECO:0000256" key="1">
    <source>
        <dbReference type="SAM" id="MobiDB-lite"/>
    </source>
</evidence>
<organism evidence="2 3">
    <name type="scientific">Parasutterella excrementihominis</name>
    <dbReference type="NCBI Taxonomy" id="487175"/>
    <lineage>
        <taxon>Bacteria</taxon>
        <taxon>Pseudomonadati</taxon>
        <taxon>Pseudomonadota</taxon>
        <taxon>Betaproteobacteria</taxon>
        <taxon>Burkholderiales</taxon>
        <taxon>Sutterellaceae</taxon>
        <taxon>Parasutterella</taxon>
    </lineage>
</organism>
<gene>
    <name evidence="2" type="ORF">GMD42_07940</name>
</gene>
<sequence>MQKLQINLRNGQTLVVANNAPDNKAVPLFARFLDALRMSAPTHTDVFVFDDPVLLVRLSEVSAASVLFQQEGEAEAEPMPEVRRRSPRKASNKSIT</sequence>
<comment type="caution">
    <text evidence="2">The sequence shown here is derived from an EMBL/GenBank/DDBJ whole genome shotgun (WGS) entry which is preliminary data.</text>
</comment>
<name>A0A6I3S1N1_9BURK</name>
<dbReference type="AlphaFoldDB" id="A0A6I3S1N1"/>
<feature type="region of interest" description="Disordered" evidence="1">
    <location>
        <begin position="70"/>
        <end position="96"/>
    </location>
</feature>
<dbReference type="EMBL" id="WNCL01000021">
    <property type="protein sequence ID" value="MTU43555.1"/>
    <property type="molecule type" value="Genomic_DNA"/>
</dbReference>
<dbReference type="RefSeq" id="WP_155165337.1">
    <property type="nucleotide sequence ID" value="NZ_CAUABC010000051.1"/>
</dbReference>
<accession>A0A6I3S1N1</accession>